<dbReference type="AlphaFoldDB" id="R7USG5"/>
<dbReference type="EMBL" id="KB298496">
    <property type="protein sequence ID" value="ELU09135.1"/>
    <property type="molecule type" value="Genomic_DNA"/>
</dbReference>
<evidence type="ECO:0000313" key="1">
    <source>
        <dbReference type="EMBL" id="ELU09135.1"/>
    </source>
</evidence>
<accession>R7USG5</accession>
<dbReference type="EnsemblMetazoa" id="CapteT216822">
    <property type="protein sequence ID" value="CapteP216822"/>
    <property type="gene ID" value="CapteG216822"/>
</dbReference>
<reference evidence="1 3" key="2">
    <citation type="journal article" date="2013" name="Nature">
        <title>Insights into bilaterian evolution from three spiralian genomes.</title>
        <authorList>
            <person name="Simakov O."/>
            <person name="Marletaz F."/>
            <person name="Cho S.J."/>
            <person name="Edsinger-Gonzales E."/>
            <person name="Havlak P."/>
            <person name="Hellsten U."/>
            <person name="Kuo D.H."/>
            <person name="Larsson T."/>
            <person name="Lv J."/>
            <person name="Arendt D."/>
            <person name="Savage R."/>
            <person name="Osoegawa K."/>
            <person name="de Jong P."/>
            <person name="Grimwood J."/>
            <person name="Chapman J.A."/>
            <person name="Shapiro H."/>
            <person name="Aerts A."/>
            <person name="Otillar R.P."/>
            <person name="Terry A.Y."/>
            <person name="Boore J.L."/>
            <person name="Grigoriev I.V."/>
            <person name="Lindberg D.R."/>
            <person name="Seaver E.C."/>
            <person name="Weisblat D.A."/>
            <person name="Putnam N.H."/>
            <person name="Rokhsar D.S."/>
        </authorList>
    </citation>
    <scope>NUCLEOTIDE SEQUENCE</scope>
    <source>
        <strain evidence="1 3">I ESC-2004</strain>
    </source>
</reference>
<reference evidence="3" key="1">
    <citation type="submission" date="2012-12" db="EMBL/GenBank/DDBJ databases">
        <authorList>
            <person name="Hellsten U."/>
            <person name="Grimwood J."/>
            <person name="Chapman J.A."/>
            <person name="Shapiro H."/>
            <person name="Aerts A."/>
            <person name="Otillar R.P."/>
            <person name="Terry A.Y."/>
            <person name="Boore J.L."/>
            <person name="Simakov O."/>
            <person name="Marletaz F."/>
            <person name="Cho S.-J."/>
            <person name="Edsinger-Gonzales E."/>
            <person name="Havlak P."/>
            <person name="Kuo D.-H."/>
            <person name="Larsson T."/>
            <person name="Lv J."/>
            <person name="Arendt D."/>
            <person name="Savage R."/>
            <person name="Osoegawa K."/>
            <person name="de Jong P."/>
            <person name="Lindberg D.R."/>
            <person name="Seaver E.C."/>
            <person name="Weisblat D.A."/>
            <person name="Putnam N.H."/>
            <person name="Grigoriev I.V."/>
            <person name="Rokhsar D.S."/>
        </authorList>
    </citation>
    <scope>NUCLEOTIDE SEQUENCE</scope>
    <source>
        <strain evidence="3">I ESC-2004</strain>
    </source>
</reference>
<protein>
    <submittedName>
        <fullName evidence="1 2">Uncharacterized protein</fullName>
    </submittedName>
</protein>
<keyword evidence="3" id="KW-1185">Reference proteome</keyword>
<organism evidence="1">
    <name type="scientific">Capitella teleta</name>
    <name type="common">Polychaete worm</name>
    <dbReference type="NCBI Taxonomy" id="283909"/>
    <lineage>
        <taxon>Eukaryota</taxon>
        <taxon>Metazoa</taxon>
        <taxon>Spiralia</taxon>
        <taxon>Lophotrochozoa</taxon>
        <taxon>Annelida</taxon>
        <taxon>Polychaeta</taxon>
        <taxon>Sedentaria</taxon>
        <taxon>Scolecida</taxon>
        <taxon>Capitellidae</taxon>
        <taxon>Capitella</taxon>
    </lineage>
</organism>
<reference evidence="2" key="3">
    <citation type="submission" date="2015-06" db="UniProtKB">
        <authorList>
            <consortium name="EnsemblMetazoa"/>
        </authorList>
    </citation>
    <scope>IDENTIFICATION</scope>
</reference>
<proteinExistence type="predicted"/>
<gene>
    <name evidence="1" type="ORF">CAPTEDRAFT_216822</name>
</gene>
<dbReference type="EMBL" id="AMQN01006497">
    <property type="status" value="NOT_ANNOTATED_CDS"/>
    <property type="molecule type" value="Genomic_DNA"/>
</dbReference>
<dbReference type="HOGENOM" id="CLU_2173374_0_0_1"/>
<name>R7USG5_CAPTE</name>
<sequence>MSIYTDLNICTVVARNSEVGRSQKEAVRTPITHATAIETSKEIDVVNRRSKMGIEDVGNTPRHNSVGMKEHELCDFKQGEFLHVKNVRATEKRFGLSIVWCTMNDANDLL</sequence>
<dbReference type="Proteomes" id="UP000014760">
    <property type="component" value="Unassembled WGS sequence"/>
</dbReference>
<evidence type="ECO:0000313" key="2">
    <source>
        <dbReference type="EnsemblMetazoa" id="CapteP216822"/>
    </source>
</evidence>
<evidence type="ECO:0000313" key="3">
    <source>
        <dbReference type="Proteomes" id="UP000014760"/>
    </source>
</evidence>